<evidence type="ECO:0000313" key="2">
    <source>
        <dbReference type="Proteomes" id="UP001054801"/>
    </source>
</evidence>
<dbReference type="Pfam" id="PF20126">
    <property type="entry name" value="TumE"/>
    <property type="match status" value="1"/>
</dbReference>
<dbReference type="RefSeq" id="WP_236498642.1">
    <property type="nucleotide sequence ID" value="NZ_CP091244.1"/>
</dbReference>
<reference evidence="1" key="1">
    <citation type="journal article" date="2022" name="Microorganisms">
        <title>Two New Species of Filamentous Sulfur Bacteria of the Genus Thiothrix, Thiothrix winogradskyi sp. nov. and 'Candidatus Thiothrix sulfatifontis' sp. nov.</title>
        <authorList>
            <person name="Ravin N.V."/>
            <person name="Rossetti S."/>
            <person name="Beletsky A.V."/>
            <person name="Kadnikov V.V."/>
            <person name="Rudenko T.S."/>
            <person name="Smolyakov D.D."/>
            <person name="Moskvitina M.I."/>
            <person name="Gureeva M.V."/>
            <person name="Mardanov A.V."/>
            <person name="Grabovich M.Y."/>
        </authorList>
    </citation>
    <scope>NUCLEOTIDE SEQUENCE</scope>
    <source>
        <strain evidence="1">CT3</strain>
    </source>
</reference>
<protein>
    <submittedName>
        <fullName evidence="1">DUF6516 family protein</fullName>
    </submittedName>
</protein>
<name>A0ABY3SYS5_9GAMM</name>
<sequence>MIEAYFTQIEQVLQTVPNTQNLSLRKTLYNNKQGYIAGSIVFDGGDRLDFAEVKNTDHAGKVKYRYQYMDANQTMIFRYDNAPHHRQVGTFPHHKHDGEIIRDSREPSLADVLMEIAGYQRTHH</sequence>
<accession>A0ABY3SYS5</accession>
<dbReference type="EMBL" id="CP091244">
    <property type="protein sequence ID" value="UJS24265.1"/>
    <property type="molecule type" value="Genomic_DNA"/>
</dbReference>
<keyword evidence="2" id="KW-1185">Reference proteome</keyword>
<gene>
    <name evidence="1" type="ORF">L2Y54_20400</name>
</gene>
<evidence type="ECO:0000313" key="1">
    <source>
        <dbReference type="EMBL" id="UJS24265.1"/>
    </source>
</evidence>
<organism evidence="1 2">
    <name type="scientific">Thiothrix winogradskyi</name>
    <dbReference type="NCBI Taxonomy" id="96472"/>
    <lineage>
        <taxon>Bacteria</taxon>
        <taxon>Pseudomonadati</taxon>
        <taxon>Pseudomonadota</taxon>
        <taxon>Gammaproteobacteria</taxon>
        <taxon>Thiotrichales</taxon>
        <taxon>Thiotrichaceae</taxon>
        <taxon>Thiothrix</taxon>
    </lineage>
</organism>
<proteinExistence type="predicted"/>
<dbReference type="InterPro" id="IPR045397">
    <property type="entry name" value="TumE-like"/>
</dbReference>
<dbReference type="Proteomes" id="UP001054801">
    <property type="component" value="Chromosome"/>
</dbReference>